<keyword evidence="2" id="KW-1015">Disulfide bond</keyword>
<dbReference type="KEGG" id="dpl:KGM_204056"/>
<dbReference type="InterPro" id="IPR012674">
    <property type="entry name" value="Calycin"/>
</dbReference>
<keyword evidence="5" id="KW-1185">Reference proteome</keyword>
<evidence type="ECO:0000256" key="3">
    <source>
        <dbReference type="PIRNR" id="PIRNR036893"/>
    </source>
</evidence>
<dbReference type="Gene3D" id="2.40.128.20">
    <property type="match status" value="1"/>
</dbReference>
<dbReference type="PANTHER" id="PTHR10612:SF34">
    <property type="entry name" value="APOLIPOPROTEIN D"/>
    <property type="match status" value="1"/>
</dbReference>
<comment type="similarity">
    <text evidence="1 3">Belongs to the calycin superfamily. Lipocalin family.</text>
</comment>
<evidence type="ECO:0000313" key="5">
    <source>
        <dbReference type="Proteomes" id="UP000007151"/>
    </source>
</evidence>
<dbReference type="Pfam" id="PF00061">
    <property type="entry name" value="Lipocalin"/>
    <property type="match status" value="1"/>
</dbReference>
<comment type="caution">
    <text evidence="4">The sequence shown here is derived from an EMBL/GenBank/DDBJ whole genome shotgun (WGS) entry which is preliminary data.</text>
</comment>
<proteinExistence type="inferred from homology"/>
<dbReference type="OrthoDB" id="565904at2759"/>
<dbReference type="InterPro" id="IPR022271">
    <property type="entry name" value="Lipocalin_ApoD"/>
</dbReference>
<reference evidence="4 5" key="1">
    <citation type="journal article" date="2011" name="Cell">
        <title>The monarch butterfly genome yields insights into long-distance migration.</title>
        <authorList>
            <person name="Zhan S."/>
            <person name="Merlin C."/>
            <person name="Boore J.L."/>
            <person name="Reppert S.M."/>
        </authorList>
    </citation>
    <scope>NUCLEOTIDE SEQUENCE [LARGE SCALE GENOMIC DNA]</scope>
    <source>
        <strain evidence="4">F-2</strain>
    </source>
</reference>
<accession>A0A212ESV2</accession>
<gene>
    <name evidence="4" type="ORF">KGM_204056</name>
</gene>
<dbReference type="InterPro" id="IPR000566">
    <property type="entry name" value="Lipocln_cytosolic_FA-bd_dom"/>
</dbReference>
<dbReference type="GO" id="GO:0000302">
    <property type="term" value="P:response to reactive oxygen species"/>
    <property type="evidence" value="ECO:0007669"/>
    <property type="project" value="TreeGrafter"/>
</dbReference>
<evidence type="ECO:0000256" key="1">
    <source>
        <dbReference type="ARBA" id="ARBA00006889"/>
    </source>
</evidence>
<protein>
    <submittedName>
        <fullName evidence="4">Bilin binding protein 1</fullName>
    </submittedName>
</protein>
<dbReference type="Proteomes" id="UP000007151">
    <property type="component" value="Unassembled WGS sequence"/>
</dbReference>
<evidence type="ECO:0000256" key="2">
    <source>
        <dbReference type="ARBA" id="ARBA00023157"/>
    </source>
</evidence>
<dbReference type="AlphaFoldDB" id="A0A212ESV2"/>
<dbReference type="SUPFAM" id="SSF50814">
    <property type="entry name" value="Lipocalins"/>
    <property type="match status" value="1"/>
</dbReference>
<dbReference type="EMBL" id="AGBW02012705">
    <property type="protein sequence ID" value="OWR44575.1"/>
    <property type="molecule type" value="Genomic_DNA"/>
</dbReference>
<dbReference type="eggNOG" id="KOG4824">
    <property type="taxonomic scope" value="Eukaryota"/>
</dbReference>
<dbReference type="GO" id="GO:0005737">
    <property type="term" value="C:cytoplasm"/>
    <property type="evidence" value="ECO:0007669"/>
    <property type="project" value="TreeGrafter"/>
</dbReference>
<dbReference type="GO" id="GO:0006629">
    <property type="term" value="P:lipid metabolic process"/>
    <property type="evidence" value="ECO:0007669"/>
    <property type="project" value="TreeGrafter"/>
</dbReference>
<dbReference type="InterPro" id="IPR003057">
    <property type="entry name" value="Invtbrt_color"/>
</dbReference>
<dbReference type="PRINTS" id="PR01273">
    <property type="entry name" value="INVTBRTCOLOR"/>
</dbReference>
<evidence type="ECO:0000313" key="4">
    <source>
        <dbReference type="EMBL" id="OWR44575.1"/>
    </source>
</evidence>
<organism evidence="4 5">
    <name type="scientific">Danaus plexippus plexippus</name>
    <dbReference type="NCBI Taxonomy" id="278856"/>
    <lineage>
        <taxon>Eukaryota</taxon>
        <taxon>Metazoa</taxon>
        <taxon>Ecdysozoa</taxon>
        <taxon>Arthropoda</taxon>
        <taxon>Hexapoda</taxon>
        <taxon>Insecta</taxon>
        <taxon>Pterygota</taxon>
        <taxon>Neoptera</taxon>
        <taxon>Endopterygota</taxon>
        <taxon>Lepidoptera</taxon>
        <taxon>Glossata</taxon>
        <taxon>Ditrysia</taxon>
        <taxon>Papilionoidea</taxon>
        <taxon>Nymphalidae</taxon>
        <taxon>Danainae</taxon>
        <taxon>Danaini</taxon>
        <taxon>Danaina</taxon>
        <taxon>Danaus</taxon>
        <taxon>Danaus</taxon>
    </lineage>
</organism>
<name>A0A212ESV2_DANPL</name>
<sequence>MYTLLLLTLFSTAYANVFFDSKCPEVKSAENFEFSKFGKGDWYEIARYPIDLEKDSKCVKVIYTWMDDHAMVKCILMVNDKQVELNGIMRPVVKAGNTEKLFCSVSNENVKLETDVYILDIDYDNYAIAYGCKYDEEKKSRQDFAWIMSRSNTLSPAIKAKVENFVKESEFLYNDKFFWPETSCVAN</sequence>
<dbReference type="PIRSF" id="PIRSF036893">
    <property type="entry name" value="Lipocalin_ApoD"/>
    <property type="match status" value="1"/>
</dbReference>
<dbReference type="PANTHER" id="PTHR10612">
    <property type="entry name" value="APOLIPOPROTEIN D"/>
    <property type="match status" value="1"/>
</dbReference>
<dbReference type="GO" id="GO:0031409">
    <property type="term" value="F:pigment binding"/>
    <property type="evidence" value="ECO:0007669"/>
    <property type="project" value="InterPro"/>
</dbReference>